<evidence type="ECO:0000313" key="3">
    <source>
        <dbReference type="Proteomes" id="UP001154282"/>
    </source>
</evidence>
<sequence>MANRKSKKKRIELGISCMLNTEVSSVLALLRRPTADPTATQFLSQEEKNSDTALSAPANPL</sequence>
<evidence type="ECO:0000313" key="2">
    <source>
        <dbReference type="EMBL" id="CAI0427871.1"/>
    </source>
</evidence>
<organism evidence="2 3">
    <name type="scientific">Linum tenue</name>
    <dbReference type="NCBI Taxonomy" id="586396"/>
    <lineage>
        <taxon>Eukaryota</taxon>
        <taxon>Viridiplantae</taxon>
        <taxon>Streptophyta</taxon>
        <taxon>Embryophyta</taxon>
        <taxon>Tracheophyta</taxon>
        <taxon>Spermatophyta</taxon>
        <taxon>Magnoliopsida</taxon>
        <taxon>eudicotyledons</taxon>
        <taxon>Gunneridae</taxon>
        <taxon>Pentapetalae</taxon>
        <taxon>rosids</taxon>
        <taxon>fabids</taxon>
        <taxon>Malpighiales</taxon>
        <taxon>Linaceae</taxon>
        <taxon>Linum</taxon>
    </lineage>
</organism>
<keyword evidence="3" id="KW-1185">Reference proteome</keyword>
<feature type="region of interest" description="Disordered" evidence="1">
    <location>
        <begin position="40"/>
        <end position="61"/>
    </location>
</feature>
<dbReference type="Proteomes" id="UP001154282">
    <property type="component" value="Unassembled WGS sequence"/>
</dbReference>
<proteinExistence type="predicted"/>
<gene>
    <name evidence="2" type="ORF">LITE_LOCUS21368</name>
</gene>
<reference evidence="2" key="1">
    <citation type="submission" date="2022-08" db="EMBL/GenBank/DDBJ databases">
        <authorList>
            <person name="Gutierrez-Valencia J."/>
        </authorList>
    </citation>
    <scope>NUCLEOTIDE SEQUENCE</scope>
</reference>
<comment type="caution">
    <text evidence="2">The sequence shown here is derived from an EMBL/GenBank/DDBJ whole genome shotgun (WGS) entry which is preliminary data.</text>
</comment>
<protein>
    <submittedName>
        <fullName evidence="2">Uncharacterized protein</fullName>
    </submittedName>
</protein>
<accession>A0AAV0L3F1</accession>
<name>A0AAV0L3F1_9ROSI</name>
<dbReference type="AlphaFoldDB" id="A0AAV0L3F1"/>
<evidence type="ECO:0000256" key="1">
    <source>
        <dbReference type="SAM" id="MobiDB-lite"/>
    </source>
</evidence>
<dbReference type="EMBL" id="CAMGYJ010000006">
    <property type="protein sequence ID" value="CAI0427871.1"/>
    <property type="molecule type" value="Genomic_DNA"/>
</dbReference>